<dbReference type="EMBL" id="SMLH01000004">
    <property type="protein sequence ID" value="TDE29354.1"/>
    <property type="molecule type" value="Genomic_DNA"/>
</dbReference>
<dbReference type="InterPro" id="IPR036163">
    <property type="entry name" value="HMA_dom_sf"/>
</dbReference>
<reference evidence="3 4" key="1">
    <citation type="submission" date="2019-03" db="EMBL/GenBank/DDBJ databases">
        <title>Novel species of Flavobacterium.</title>
        <authorList>
            <person name="Liu Q."/>
            <person name="Xin Y.-H."/>
        </authorList>
    </citation>
    <scope>NUCLEOTIDE SEQUENCE [LARGE SCALE GENOMIC DNA]</scope>
    <source>
        <strain evidence="3 4">LB2P22</strain>
    </source>
</reference>
<name>A0ABY2DRE9_9FLAO</name>
<feature type="signal peptide" evidence="1">
    <location>
        <begin position="1"/>
        <end position="22"/>
    </location>
</feature>
<proteinExistence type="predicted"/>
<evidence type="ECO:0000313" key="3">
    <source>
        <dbReference type="EMBL" id="TDE29354.1"/>
    </source>
</evidence>
<keyword evidence="1" id="KW-0732">Signal</keyword>
<accession>A0ABY2DRE9</accession>
<evidence type="ECO:0000256" key="1">
    <source>
        <dbReference type="SAM" id="SignalP"/>
    </source>
</evidence>
<feature type="chain" id="PRO_5046485588" evidence="1">
    <location>
        <begin position="23"/>
        <end position="297"/>
    </location>
</feature>
<feature type="domain" description="DUF3347" evidence="2">
    <location>
        <begin position="164"/>
        <end position="252"/>
    </location>
</feature>
<gene>
    <name evidence="3" type="ORF">E0I61_09340</name>
</gene>
<dbReference type="InterPro" id="IPR021782">
    <property type="entry name" value="DUF3347"/>
</dbReference>
<dbReference type="Proteomes" id="UP000294685">
    <property type="component" value="Unassembled WGS sequence"/>
</dbReference>
<dbReference type="Gene3D" id="3.30.70.100">
    <property type="match status" value="1"/>
</dbReference>
<organism evidence="3 4">
    <name type="scientific">Flavobacterium ranwuense</name>
    <dbReference type="NCBI Taxonomy" id="2541725"/>
    <lineage>
        <taxon>Bacteria</taxon>
        <taxon>Pseudomonadati</taxon>
        <taxon>Bacteroidota</taxon>
        <taxon>Flavobacteriia</taxon>
        <taxon>Flavobacteriales</taxon>
        <taxon>Flavobacteriaceae</taxon>
        <taxon>Flavobacterium</taxon>
    </lineage>
</organism>
<comment type="caution">
    <text evidence="3">The sequence shown here is derived from an EMBL/GenBank/DDBJ whole genome shotgun (WGS) entry which is preliminary data.</text>
</comment>
<keyword evidence="4" id="KW-1185">Reference proteome</keyword>
<dbReference type="Pfam" id="PF11827">
    <property type="entry name" value="DUF3347"/>
    <property type="match status" value="1"/>
</dbReference>
<dbReference type="InterPro" id="IPR006121">
    <property type="entry name" value="HMA_dom"/>
</dbReference>
<dbReference type="CDD" id="cd00371">
    <property type="entry name" value="HMA"/>
    <property type="match status" value="1"/>
</dbReference>
<evidence type="ECO:0000259" key="2">
    <source>
        <dbReference type="Pfam" id="PF11827"/>
    </source>
</evidence>
<sequence length="297" mass="33681">MKSLKKIVMAITLLLSVVVANAQIKNAKTETVKIFGNCGMCETTIEKAGNLKKVAKVDWNATTGMATITYDTKQTNQDEILKRIALAGYDSEKFLAPDDVYNNLHGCCQYDREAKVAVKTEIKSDPSDSEKAKQMATMENHSVHANQSETQKIEQVTQNQLKPVFDNYFLLKDALVKTDGKTASMQSKKLLSAMNEIKMETLKMDVHMIWMKVFKDLTADAKNISETQDIKKQRELFKSLSKNTYELIKVSKFTEPVYYQYCPMQDANWLSKENTVKNPYYGSQMLSCGKTVETIKQ</sequence>
<protein>
    <submittedName>
        <fullName evidence="3">DUF3347 domain-containing protein</fullName>
    </submittedName>
</protein>
<dbReference type="RefSeq" id="WP_132070934.1">
    <property type="nucleotide sequence ID" value="NZ_SMLH01000004.1"/>
</dbReference>
<dbReference type="SUPFAM" id="SSF55008">
    <property type="entry name" value="HMA, heavy metal-associated domain"/>
    <property type="match status" value="1"/>
</dbReference>
<evidence type="ECO:0000313" key="4">
    <source>
        <dbReference type="Proteomes" id="UP000294685"/>
    </source>
</evidence>